<feature type="compositionally biased region" description="Polar residues" evidence="5">
    <location>
        <begin position="438"/>
        <end position="459"/>
    </location>
</feature>
<dbReference type="InterPro" id="IPR000571">
    <property type="entry name" value="Znf_CCCH"/>
</dbReference>
<reference evidence="7 8" key="1">
    <citation type="journal article" date="2018" name="Mol. Biol. Evol.">
        <title>Broad Genomic Sampling Reveals a Smut Pathogenic Ancestry of the Fungal Clade Ustilaginomycotina.</title>
        <authorList>
            <person name="Kijpornyongpan T."/>
            <person name="Mondo S.J."/>
            <person name="Barry K."/>
            <person name="Sandor L."/>
            <person name="Lee J."/>
            <person name="Lipzen A."/>
            <person name="Pangilinan J."/>
            <person name="LaButti K."/>
            <person name="Hainaut M."/>
            <person name="Henrissat B."/>
            <person name="Grigoriev I.V."/>
            <person name="Spatafora J.W."/>
            <person name="Aime M.C."/>
        </authorList>
    </citation>
    <scope>NUCLEOTIDE SEQUENCE [LARGE SCALE GENOMIC DNA]</scope>
    <source>
        <strain evidence="7 8">MCA 4718</strain>
    </source>
</reference>
<feature type="compositionally biased region" description="Low complexity" evidence="5">
    <location>
        <begin position="132"/>
        <end position="144"/>
    </location>
</feature>
<dbReference type="SMART" id="SM00356">
    <property type="entry name" value="ZnF_C3H1"/>
    <property type="match status" value="2"/>
</dbReference>
<evidence type="ECO:0000256" key="3">
    <source>
        <dbReference type="ARBA" id="ARBA00022833"/>
    </source>
</evidence>
<keyword evidence="1 4" id="KW-0479">Metal-binding</keyword>
<dbReference type="PANTHER" id="PTHR11224">
    <property type="entry name" value="MAKORIN-RELATED"/>
    <property type="match status" value="1"/>
</dbReference>
<feature type="region of interest" description="Disordered" evidence="5">
    <location>
        <begin position="502"/>
        <end position="721"/>
    </location>
</feature>
<feature type="region of interest" description="Disordered" evidence="5">
    <location>
        <begin position="286"/>
        <end position="319"/>
    </location>
</feature>
<dbReference type="InterPro" id="IPR036855">
    <property type="entry name" value="Znf_CCCH_sf"/>
</dbReference>
<keyword evidence="2 4" id="KW-0863">Zinc-finger</keyword>
<keyword evidence="8" id="KW-1185">Reference proteome</keyword>
<proteinExistence type="predicted"/>
<dbReference type="OrthoDB" id="411372at2759"/>
<accession>A0A316U4L8</accession>
<name>A0A316U4L8_9BASI</name>
<dbReference type="STRING" id="1684307.A0A316U4L8"/>
<dbReference type="Proteomes" id="UP000245942">
    <property type="component" value="Unassembled WGS sequence"/>
</dbReference>
<feature type="region of interest" description="Disordered" evidence="5">
    <location>
        <begin position="112"/>
        <end position="203"/>
    </location>
</feature>
<sequence length="721" mass="74676">MTETDRPKQPMASPAGAHGSGGSTLANTKLTKRQTEALGRVPCKFFRSAGGCSAGEACPFAHIPAGAGAGSNDGGSGADAAGGKAVCEYFLKGNCRYGAKCLLAHVREGEPLSMDRKNKRGAQAGARTASNGQHQGPVHQQQPPFYRGNSSRITGQHEQPSHPHDLRLAQPSSSNVHSSLQRSIPVPSLPHIHHTSAQSSMPFAPSRIDDFAFGLPDDLGPAAPPFGAALPPPLSQDLSSRNVSFSPGFVGSPPTAGPFGSSPFSNGQSVFFSSSQDADRVGIRSLMRPSSYTPGGAMSEQTSYLGIPQSSSSRSLTAQDHSIRGRLYAGHEELDLDEDGHNEEDFLPSSLSDLLTPAELERRRRNVEATADGRPEQDTSVHQSPSRAVWGSAQAGRSTPFDGQELLGRSDSQRLTAGADSSGGISSSPSRGHLANVSAPSSVSVGNKAWTPTPQQRINSRSDVKVGFDRFQDLRSQASISHAPGQSLPRGLAAGLSRLHLTSPERSQGDSGVSQVSARPPEGSAPPGRDQTLSPSQRSTPSHAGFGPIGSLRNNASSPLSQGPDSTLDVHDLGPTAPSSLLPHRAPGGFQSRFDFSSERSSVDSSDKKGGEVSDSSRPGREALSNGLTSSSSSARAGKTSSSSPSGLAASGSPSALGTLRTWTTGEQSGMKKGSGTGAITSTLSFGATTSPAFVGAGSSDQEHGRRGEEDGEEVGVFELE</sequence>
<feature type="compositionally biased region" description="Low complexity" evidence="5">
    <location>
        <begin position="418"/>
        <end position="432"/>
    </location>
</feature>
<evidence type="ECO:0000313" key="7">
    <source>
        <dbReference type="EMBL" id="PWN20202.1"/>
    </source>
</evidence>
<feature type="region of interest" description="Disordered" evidence="5">
    <location>
        <begin position="338"/>
        <end position="463"/>
    </location>
</feature>
<dbReference type="GO" id="GO:0000209">
    <property type="term" value="P:protein polyubiquitination"/>
    <property type="evidence" value="ECO:0007669"/>
    <property type="project" value="InterPro"/>
</dbReference>
<gene>
    <name evidence="7" type="ORF">BCV69DRAFT_312812</name>
</gene>
<feature type="compositionally biased region" description="Polar residues" evidence="5">
    <location>
        <begin position="148"/>
        <end position="158"/>
    </location>
</feature>
<feature type="compositionally biased region" description="Low complexity" evidence="5">
    <location>
        <begin position="623"/>
        <end position="660"/>
    </location>
</feature>
<feature type="compositionally biased region" description="Polar residues" evidence="5">
    <location>
        <begin position="170"/>
        <end position="182"/>
    </location>
</feature>
<evidence type="ECO:0000256" key="1">
    <source>
        <dbReference type="ARBA" id="ARBA00022723"/>
    </source>
</evidence>
<evidence type="ECO:0000256" key="5">
    <source>
        <dbReference type="SAM" id="MobiDB-lite"/>
    </source>
</evidence>
<evidence type="ECO:0000313" key="8">
    <source>
        <dbReference type="Proteomes" id="UP000245942"/>
    </source>
</evidence>
<evidence type="ECO:0000256" key="2">
    <source>
        <dbReference type="ARBA" id="ARBA00022771"/>
    </source>
</evidence>
<dbReference type="GO" id="GO:0008270">
    <property type="term" value="F:zinc ion binding"/>
    <property type="evidence" value="ECO:0007669"/>
    <property type="project" value="UniProtKB-KW"/>
</dbReference>
<evidence type="ECO:0000256" key="4">
    <source>
        <dbReference type="PROSITE-ProRule" id="PRU00723"/>
    </source>
</evidence>
<dbReference type="PANTHER" id="PTHR11224:SF10">
    <property type="entry name" value="IP09428P-RELATED"/>
    <property type="match status" value="1"/>
</dbReference>
<dbReference type="EMBL" id="KZ819328">
    <property type="protein sequence ID" value="PWN20202.1"/>
    <property type="molecule type" value="Genomic_DNA"/>
</dbReference>
<feature type="region of interest" description="Disordered" evidence="5">
    <location>
        <begin position="1"/>
        <end position="28"/>
    </location>
</feature>
<dbReference type="PROSITE" id="PS50103">
    <property type="entry name" value="ZF_C3H1"/>
    <property type="match status" value="2"/>
</dbReference>
<evidence type="ECO:0000259" key="6">
    <source>
        <dbReference type="PROSITE" id="PS50103"/>
    </source>
</evidence>
<dbReference type="Pfam" id="PF00642">
    <property type="entry name" value="zf-CCCH"/>
    <property type="match status" value="2"/>
</dbReference>
<feature type="compositionally biased region" description="Polar residues" evidence="5">
    <location>
        <begin position="531"/>
        <end position="542"/>
    </location>
</feature>
<feature type="compositionally biased region" description="Polar residues" evidence="5">
    <location>
        <begin position="288"/>
        <end position="319"/>
    </location>
</feature>
<keyword evidence="3 4" id="KW-0862">Zinc</keyword>
<dbReference type="InterPro" id="IPR045072">
    <property type="entry name" value="MKRN-like"/>
</dbReference>
<dbReference type="AlphaFoldDB" id="A0A316U4L8"/>
<feature type="domain" description="C3H1-type" evidence="6">
    <location>
        <begin position="81"/>
        <end position="108"/>
    </location>
</feature>
<organism evidence="7 8">
    <name type="scientific">Pseudomicrostroma glucosiphilum</name>
    <dbReference type="NCBI Taxonomy" id="1684307"/>
    <lineage>
        <taxon>Eukaryota</taxon>
        <taxon>Fungi</taxon>
        <taxon>Dikarya</taxon>
        <taxon>Basidiomycota</taxon>
        <taxon>Ustilaginomycotina</taxon>
        <taxon>Exobasidiomycetes</taxon>
        <taxon>Microstromatales</taxon>
        <taxon>Microstromatales incertae sedis</taxon>
        <taxon>Pseudomicrostroma</taxon>
    </lineage>
</organism>
<feature type="compositionally biased region" description="Polar residues" evidence="5">
    <location>
        <begin position="678"/>
        <end position="692"/>
    </location>
</feature>
<feature type="zinc finger region" description="C3H1-type" evidence="4">
    <location>
        <begin position="81"/>
        <end position="108"/>
    </location>
</feature>
<feature type="zinc finger region" description="C3H1-type" evidence="4">
    <location>
        <begin position="37"/>
        <end position="65"/>
    </location>
</feature>
<dbReference type="GO" id="GO:0061630">
    <property type="term" value="F:ubiquitin protein ligase activity"/>
    <property type="evidence" value="ECO:0007669"/>
    <property type="project" value="InterPro"/>
</dbReference>
<dbReference type="RefSeq" id="XP_025347362.1">
    <property type="nucleotide sequence ID" value="XM_025494974.1"/>
</dbReference>
<protein>
    <recommendedName>
        <fullName evidence="6">C3H1-type domain-containing protein</fullName>
    </recommendedName>
</protein>
<feature type="compositionally biased region" description="Polar residues" evidence="5">
    <location>
        <begin position="552"/>
        <end position="565"/>
    </location>
</feature>
<feature type="compositionally biased region" description="Acidic residues" evidence="5">
    <location>
        <begin position="710"/>
        <end position="721"/>
    </location>
</feature>
<dbReference type="GeneID" id="37016708"/>
<feature type="compositionally biased region" description="Polar residues" evidence="5">
    <location>
        <begin position="504"/>
        <end position="517"/>
    </location>
</feature>
<dbReference type="SUPFAM" id="SSF90229">
    <property type="entry name" value="CCCH zinc finger"/>
    <property type="match status" value="1"/>
</dbReference>
<dbReference type="Gene3D" id="3.30.1370.210">
    <property type="match status" value="1"/>
</dbReference>
<feature type="domain" description="C3H1-type" evidence="6">
    <location>
        <begin position="37"/>
        <end position="65"/>
    </location>
</feature>
<feature type="compositionally biased region" description="Basic and acidic residues" evidence="5">
    <location>
        <begin position="596"/>
        <end position="612"/>
    </location>
</feature>